<feature type="domain" description="Peptidase S9 prolyl oligopeptidase catalytic" evidence="6">
    <location>
        <begin position="713"/>
        <end position="913"/>
    </location>
</feature>
<dbReference type="GO" id="GO:0008236">
    <property type="term" value="F:serine-type peptidase activity"/>
    <property type="evidence" value="ECO:0007669"/>
    <property type="project" value="UniProtKB-KW"/>
</dbReference>
<evidence type="ECO:0000256" key="3">
    <source>
        <dbReference type="ARBA" id="ARBA00022801"/>
    </source>
</evidence>
<dbReference type="FunFam" id="3.40.50.1820:FF:000016">
    <property type="entry name" value="Dipeptidyl peptidase 8-like isoform"/>
    <property type="match status" value="1"/>
</dbReference>
<dbReference type="Gene3D" id="2.140.10.30">
    <property type="entry name" value="Dipeptidylpeptidase IV, N-terminal domain"/>
    <property type="match status" value="1"/>
</dbReference>
<evidence type="ECO:0000256" key="4">
    <source>
        <dbReference type="ARBA" id="ARBA00022825"/>
    </source>
</evidence>
<feature type="domain" description="Dipeptidyl peptidase 8 /9 ,N-terminal" evidence="8">
    <location>
        <begin position="53"/>
        <end position="161"/>
    </location>
</feature>
<keyword evidence="9" id="KW-1185">Reference proteome</keyword>
<evidence type="ECO:0000256" key="1">
    <source>
        <dbReference type="ARBA" id="ARBA00010036"/>
    </source>
</evidence>
<dbReference type="InterPro" id="IPR002469">
    <property type="entry name" value="Peptidase_S9B_N"/>
</dbReference>
<reference evidence="10" key="2">
    <citation type="submission" date="2025-08" db="UniProtKB">
        <authorList>
            <consortium name="RefSeq"/>
        </authorList>
    </citation>
    <scope>IDENTIFICATION</scope>
    <source>
        <strain evidence="10">S238N-H82</strain>
        <tissue evidence="10">Testes</tissue>
    </source>
</reference>
<dbReference type="GeneID" id="118411535"/>
<evidence type="ECO:0000256" key="2">
    <source>
        <dbReference type="ARBA" id="ARBA00022670"/>
    </source>
</evidence>
<dbReference type="Pfam" id="PF00326">
    <property type="entry name" value="Peptidase_S9"/>
    <property type="match status" value="1"/>
</dbReference>
<feature type="compositionally biased region" description="Low complexity" evidence="5">
    <location>
        <begin position="19"/>
        <end position="35"/>
    </location>
</feature>
<dbReference type="InterPro" id="IPR045785">
    <property type="entry name" value="Dpp_8/9_N"/>
</dbReference>
<evidence type="ECO:0000256" key="5">
    <source>
        <dbReference type="SAM" id="MobiDB-lite"/>
    </source>
</evidence>
<keyword evidence="3" id="KW-0378">Hydrolase</keyword>
<dbReference type="PANTHER" id="PTHR11731:SF193">
    <property type="entry name" value="DIPEPTIDYL PEPTIDASE 9"/>
    <property type="match status" value="1"/>
</dbReference>
<keyword evidence="2" id="KW-0645">Protease</keyword>
<dbReference type="OMA" id="VTHMTPQ"/>
<evidence type="ECO:0000313" key="10">
    <source>
        <dbReference type="RefSeq" id="XP_035669749.1"/>
    </source>
</evidence>
<dbReference type="Proteomes" id="UP000001554">
    <property type="component" value="Chromosome 3"/>
</dbReference>
<dbReference type="Pfam" id="PF00930">
    <property type="entry name" value="DPPIV_N"/>
    <property type="match status" value="1"/>
</dbReference>
<dbReference type="Gene3D" id="3.40.50.1820">
    <property type="entry name" value="alpha/beta hydrolase"/>
    <property type="match status" value="1"/>
</dbReference>
<dbReference type="Pfam" id="PF19520">
    <property type="entry name" value="Dpp_8_9_N"/>
    <property type="match status" value="1"/>
</dbReference>
<feature type="region of interest" description="Disordered" evidence="5">
    <location>
        <begin position="1"/>
        <end position="48"/>
    </location>
</feature>
<feature type="compositionally biased region" description="Polar residues" evidence="5">
    <location>
        <begin position="1"/>
        <end position="14"/>
    </location>
</feature>
<keyword evidence="4" id="KW-0720">Serine protease</keyword>
<feature type="domain" description="Dipeptidylpeptidase IV N-terminal" evidence="7">
    <location>
        <begin position="239"/>
        <end position="626"/>
    </location>
</feature>
<dbReference type="PANTHER" id="PTHR11731">
    <property type="entry name" value="PROTEASE FAMILY S9B,C DIPEPTIDYL-PEPTIDASE IV-RELATED"/>
    <property type="match status" value="1"/>
</dbReference>
<evidence type="ECO:0000259" key="7">
    <source>
        <dbReference type="Pfam" id="PF00930"/>
    </source>
</evidence>
<reference evidence="9" key="1">
    <citation type="journal article" date="2020" name="Nat. Ecol. Evol.">
        <title>Deeply conserved synteny resolves early events in vertebrate evolution.</title>
        <authorList>
            <person name="Simakov O."/>
            <person name="Marletaz F."/>
            <person name="Yue J.X."/>
            <person name="O'Connell B."/>
            <person name="Jenkins J."/>
            <person name="Brandt A."/>
            <person name="Calef R."/>
            <person name="Tung C.H."/>
            <person name="Huang T.K."/>
            <person name="Schmutz J."/>
            <person name="Satoh N."/>
            <person name="Yu J.K."/>
            <person name="Putnam N.H."/>
            <person name="Green R.E."/>
            <person name="Rokhsar D.S."/>
        </authorList>
    </citation>
    <scope>NUCLEOTIDE SEQUENCE [LARGE SCALE GENOMIC DNA]</scope>
    <source>
        <strain evidence="9">S238N-H82</strain>
    </source>
</reference>
<gene>
    <name evidence="10" type="primary">LOC118411535</name>
</gene>
<dbReference type="InterPro" id="IPR001375">
    <property type="entry name" value="Peptidase_S9_cat"/>
</dbReference>
<dbReference type="GO" id="GO:0006508">
    <property type="term" value="P:proteolysis"/>
    <property type="evidence" value="ECO:0000318"/>
    <property type="project" value="GO_Central"/>
</dbReference>
<name>A0A9J7KUE1_BRAFL</name>
<dbReference type="AlphaFoldDB" id="A0A9J7KUE1"/>
<accession>A0A9J7KUE1</accession>
<dbReference type="GO" id="GO:0008239">
    <property type="term" value="F:dipeptidyl-peptidase activity"/>
    <property type="evidence" value="ECO:0000318"/>
    <property type="project" value="GO_Central"/>
</dbReference>
<dbReference type="SUPFAM" id="SSF82171">
    <property type="entry name" value="DPP6 N-terminal domain-like"/>
    <property type="match status" value="1"/>
</dbReference>
<protein>
    <submittedName>
        <fullName evidence="10">Dipeptidyl peptidase 9-like isoform X1</fullName>
    </submittedName>
</protein>
<dbReference type="InterPro" id="IPR050278">
    <property type="entry name" value="Serine_Prot_S9B/DPPIV"/>
</dbReference>
<dbReference type="RefSeq" id="XP_035669749.1">
    <property type="nucleotide sequence ID" value="XM_035813856.1"/>
</dbReference>
<evidence type="ECO:0000313" key="9">
    <source>
        <dbReference type="Proteomes" id="UP000001554"/>
    </source>
</evidence>
<organism evidence="9 10">
    <name type="scientific">Branchiostoma floridae</name>
    <name type="common">Florida lancelet</name>
    <name type="synonym">Amphioxus</name>
    <dbReference type="NCBI Taxonomy" id="7739"/>
    <lineage>
        <taxon>Eukaryota</taxon>
        <taxon>Metazoa</taxon>
        <taxon>Chordata</taxon>
        <taxon>Cephalochordata</taxon>
        <taxon>Leptocardii</taxon>
        <taxon>Amphioxiformes</taxon>
        <taxon>Branchiostomatidae</taxon>
        <taxon>Branchiostoma</taxon>
    </lineage>
</organism>
<dbReference type="SUPFAM" id="SSF53474">
    <property type="entry name" value="alpha/beta-Hydrolases"/>
    <property type="match status" value="1"/>
</dbReference>
<sequence>MASSEQLSPEQLSTAAERASPAQLSFSSSLSSPLSPGQPPPFSPVDPQLYERDYPRLKSWGELRQSVRSTRRLQTNLANKVPHNFTFAKLETEQGARTRLYFLGVPENLKENSLMYVDVPNEPTGEVSLLPWQPLLDSFHATPYMCQYSREEQLLRERKRVSAFGITSYDVDIEHRRFLFPASNSLYICTDDNMTVSTSPYQKPVIKASWSFYHDHREACVSLHQEQAVVPEEVKSQCGAARIDPKMCPSNNSLVGFVSNGDLWMCNLKDGEERRLTFVHKGLSNPAEDPMTAGVPSFVVQEEFDRYTGYWWSPTFDQNSDGSRTYRVMYEEVDESEVEILHIVSSTNNERGVDYYRYPRAGTANATSTLKILEITVDSSGKVKDTVVERHLREPLQQLFPHMEYLVRADWLPDGKKVWVQLLSRNQQWLILALLPLEFFSPETSDTATNSHGDSATPPVYLLLEEHSHIWVNVHELIYFFPQTRPDEVSFIWANEGTGFRHLYHVTASLSPDQAQMGMEVETGGSGAQEVTHKAVQRCGLTEIRQLTGGQWIVIGKPDMLWVDETRQLVYFMATKDTPLEEHLYVVSYMDPGEPVRLTELGYYHQVWMSQDCSTYVSVYSSVDTAPACMVYRVANQTSRLIAKLLEPPILPVDYHPPELFQYRSLSGYDHYGYMYKPHNCAPGRKYPTLLFVYGGPQVQLVTNSFKGIRFLRLHTLASLGYAVVVLDGRGSNHRGLQFEGHLRGRMGTVEIEDQVEGLYWLAENVDYIDLNRVAIHGWSYGGYLSLMGLAQRPDVFKIAIAGAPVTCWTAYDTGYTERYMGTPSANVTGYADGSVLRYASQFPDEENRLLVVHGLIDENVHFYHTSMLINSLVKACKPYQLQVYPNERHGIRQQDTCEHYETMVLSYLQKHL</sequence>
<proteinExistence type="inferred from homology"/>
<dbReference type="OrthoDB" id="16520at2759"/>
<evidence type="ECO:0000259" key="8">
    <source>
        <dbReference type="Pfam" id="PF19520"/>
    </source>
</evidence>
<dbReference type="InterPro" id="IPR029058">
    <property type="entry name" value="AB_hydrolase_fold"/>
</dbReference>
<comment type="similarity">
    <text evidence="1">Belongs to the peptidase S9B family. DPPIV subfamily.</text>
</comment>
<evidence type="ECO:0000259" key="6">
    <source>
        <dbReference type="Pfam" id="PF00326"/>
    </source>
</evidence>
<dbReference type="KEGG" id="bfo:118411535"/>